<comment type="caution">
    <text evidence="1">The sequence shown here is derived from an EMBL/GenBank/DDBJ whole genome shotgun (WGS) entry which is preliminary data.</text>
</comment>
<reference evidence="2" key="1">
    <citation type="journal article" date="2023" name="G3 (Bethesda)">
        <title>Genome assembly and association tests identify interacting loci associated with vigor, precocity, and sex in interspecific pistachio rootstocks.</title>
        <authorList>
            <person name="Palmer W."/>
            <person name="Jacygrad E."/>
            <person name="Sagayaradj S."/>
            <person name="Cavanaugh K."/>
            <person name="Han R."/>
            <person name="Bertier L."/>
            <person name="Beede B."/>
            <person name="Kafkas S."/>
            <person name="Golino D."/>
            <person name="Preece J."/>
            <person name="Michelmore R."/>
        </authorList>
    </citation>
    <scope>NUCLEOTIDE SEQUENCE [LARGE SCALE GENOMIC DNA]</scope>
</reference>
<protein>
    <submittedName>
        <fullName evidence="1">Uncharacterized protein</fullName>
    </submittedName>
</protein>
<gene>
    <name evidence="1" type="ORF">Patl1_19297</name>
</gene>
<dbReference type="Proteomes" id="UP001164250">
    <property type="component" value="Chromosome 2"/>
</dbReference>
<organism evidence="1 2">
    <name type="scientific">Pistacia atlantica</name>
    <dbReference type="NCBI Taxonomy" id="434234"/>
    <lineage>
        <taxon>Eukaryota</taxon>
        <taxon>Viridiplantae</taxon>
        <taxon>Streptophyta</taxon>
        <taxon>Embryophyta</taxon>
        <taxon>Tracheophyta</taxon>
        <taxon>Spermatophyta</taxon>
        <taxon>Magnoliopsida</taxon>
        <taxon>eudicotyledons</taxon>
        <taxon>Gunneridae</taxon>
        <taxon>Pentapetalae</taxon>
        <taxon>rosids</taxon>
        <taxon>malvids</taxon>
        <taxon>Sapindales</taxon>
        <taxon>Anacardiaceae</taxon>
        <taxon>Pistacia</taxon>
    </lineage>
</organism>
<sequence length="179" mass="21983">MWIYFLHAKSEVCKFFKEFKIFVENQFNRKIKNLRTNNGGEFTSHEFCSFLKEHGIRRQLTCVGTPQQNGIAKRKNRHIVEVARVMPTRQQDKLDKKAVKCIFLGYSSERKAYRYYNPLKRRIYESRDVAFDENSQWYPQFEEHNKQIESFTHIMKEMKKFQRHKFHFMKKMKNLNWRL</sequence>
<accession>A0ACC1BYA4</accession>
<keyword evidence="2" id="KW-1185">Reference proteome</keyword>
<proteinExistence type="predicted"/>
<dbReference type="EMBL" id="CM047898">
    <property type="protein sequence ID" value="KAJ0104682.1"/>
    <property type="molecule type" value="Genomic_DNA"/>
</dbReference>
<evidence type="ECO:0000313" key="2">
    <source>
        <dbReference type="Proteomes" id="UP001164250"/>
    </source>
</evidence>
<name>A0ACC1BYA4_9ROSI</name>
<evidence type="ECO:0000313" key="1">
    <source>
        <dbReference type="EMBL" id="KAJ0104682.1"/>
    </source>
</evidence>